<comment type="subcellular location">
    <subcellularLocation>
        <location evidence="1">Cell envelope</location>
    </subcellularLocation>
</comment>
<dbReference type="PANTHER" id="PTHR42953">
    <property type="entry name" value="HIGH-AFFINITY ZINC UPTAKE SYSTEM PROTEIN ZNUA-RELATED"/>
    <property type="match status" value="1"/>
</dbReference>
<dbReference type="GO" id="GO:0030313">
    <property type="term" value="C:cell envelope"/>
    <property type="evidence" value="ECO:0007669"/>
    <property type="project" value="UniProtKB-SubCell"/>
</dbReference>
<keyword evidence="3" id="KW-0479">Metal-binding</keyword>
<dbReference type="OrthoDB" id="9810636at2"/>
<keyword evidence="2 5" id="KW-0813">Transport</keyword>
<evidence type="ECO:0000256" key="3">
    <source>
        <dbReference type="ARBA" id="ARBA00022723"/>
    </source>
</evidence>
<dbReference type="eggNOG" id="COG0803">
    <property type="taxonomic scope" value="Bacteria"/>
</dbReference>
<evidence type="ECO:0000256" key="4">
    <source>
        <dbReference type="ARBA" id="ARBA00022729"/>
    </source>
</evidence>
<dbReference type="STRING" id="1122146.IV53_GL001224"/>
<dbReference type="EMBL" id="JQBZ01000011">
    <property type="protein sequence ID" value="KRN89546.1"/>
    <property type="molecule type" value="Genomic_DNA"/>
</dbReference>
<evidence type="ECO:0000256" key="1">
    <source>
        <dbReference type="ARBA" id="ARBA00004196"/>
    </source>
</evidence>
<sequence length="293" mass="32857">MFKKHSKLITLVLSGLAIVLILTGCKKDDQKTKSTNKLQVTATTNVYGQVAKAVLGKHGDVTVLIKGSLDPHDFEPTTGTAKKVHNSDLVVYNGLGYDSWVKKLNPKKSVNIAADVMHKKVGDNEHLWYDSATMVKTANYLAKTYGKLLPKYQADFKKNAAKYIKDLAPLDNIIQKIKSQKQNNKVAVSEPVFDYALENMGYQIINKHFAKATAEGNDPSYRDLKHLQDDIKNKKIAFFVENTQSDSKVIHNLVKLCHESNVPVIQVTETIPKGKTYVSWMVDQDQQILDLQK</sequence>
<dbReference type="Pfam" id="PF01297">
    <property type="entry name" value="ZnuA"/>
    <property type="match status" value="1"/>
</dbReference>
<dbReference type="GO" id="GO:0030001">
    <property type="term" value="P:metal ion transport"/>
    <property type="evidence" value="ECO:0007669"/>
    <property type="project" value="InterPro"/>
</dbReference>
<dbReference type="PATRIC" id="fig|1122146.4.peg.1261"/>
<dbReference type="PROSITE" id="PS51257">
    <property type="entry name" value="PROKAR_LIPOPROTEIN"/>
    <property type="match status" value="1"/>
</dbReference>
<dbReference type="PANTHER" id="PTHR42953:SF1">
    <property type="entry name" value="METAL-BINDING PROTEIN HI_0362-RELATED"/>
    <property type="match status" value="1"/>
</dbReference>
<dbReference type="SUPFAM" id="SSF53807">
    <property type="entry name" value="Helical backbone' metal receptor"/>
    <property type="match status" value="1"/>
</dbReference>
<dbReference type="Proteomes" id="UP000051500">
    <property type="component" value="Unassembled WGS sequence"/>
</dbReference>
<keyword evidence="7" id="KW-1185">Reference proteome</keyword>
<comment type="similarity">
    <text evidence="5">Belongs to the bacterial solute-binding protein 9 family.</text>
</comment>
<proteinExistence type="inferred from homology"/>
<name>A0A0R2KSD8_9LACO</name>
<gene>
    <name evidence="6" type="ORF">IV53_GL001224</name>
</gene>
<keyword evidence="4" id="KW-0732">Signal</keyword>
<dbReference type="GO" id="GO:0046872">
    <property type="term" value="F:metal ion binding"/>
    <property type="evidence" value="ECO:0007669"/>
    <property type="project" value="UniProtKB-KW"/>
</dbReference>
<evidence type="ECO:0000256" key="2">
    <source>
        <dbReference type="ARBA" id="ARBA00022448"/>
    </source>
</evidence>
<reference evidence="6 7" key="1">
    <citation type="journal article" date="2015" name="Genome Announc.">
        <title>Expanding the biotechnology potential of lactobacilli through comparative genomics of 213 strains and associated genera.</title>
        <authorList>
            <person name="Sun Z."/>
            <person name="Harris H.M."/>
            <person name="McCann A."/>
            <person name="Guo C."/>
            <person name="Argimon S."/>
            <person name="Zhang W."/>
            <person name="Yang X."/>
            <person name="Jeffery I.B."/>
            <person name="Cooney J.C."/>
            <person name="Kagawa T.F."/>
            <person name="Liu W."/>
            <person name="Song Y."/>
            <person name="Salvetti E."/>
            <person name="Wrobel A."/>
            <person name="Rasinkangas P."/>
            <person name="Parkhill J."/>
            <person name="Rea M.C."/>
            <person name="O'Sullivan O."/>
            <person name="Ritari J."/>
            <person name="Douillard F.P."/>
            <person name="Paul Ross R."/>
            <person name="Yang R."/>
            <person name="Briner A.E."/>
            <person name="Felis G.E."/>
            <person name="de Vos W.M."/>
            <person name="Barrangou R."/>
            <person name="Klaenhammer T.R."/>
            <person name="Caufield P.W."/>
            <person name="Cui Y."/>
            <person name="Zhang H."/>
            <person name="O'Toole P.W."/>
        </authorList>
    </citation>
    <scope>NUCLEOTIDE SEQUENCE [LARGE SCALE GENOMIC DNA]</scope>
    <source>
        <strain evidence="6 7">DSM 22408</strain>
    </source>
</reference>
<dbReference type="PRINTS" id="PR00690">
    <property type="entry name" value="ADHESNFAMILY"/>
</dbReference>
<dbReference type="InterPro" id="IPR006127">
    <property type="entry name" value="ZnuA-like"/>
</dbReference>
<evidence type="ECO:0000256" key="5">
    <source>
        <dbReference type="RuleBase" id="RU003512"/>
    </source>
</evidence>
<dbReference type="AlphaFoldDB" id="A0A0R2KSD8"/>
<organism evidence="6 7">
    <name type="scientific">Ligilactobacillus ceti DSM 22408</name>
    <dbReference type="NCBI Taxonomy" id="1122146"/>
    <lineage>
        <taxon>Bacteria</taxon>
        <taxon>Bacillati</taxon>
        <taxon>Bacillota</taxon>
        <taxon>Bacilli</taxon>
        <taxon>Lactobacillales</taxon>
        <taxon>Lactobacillaceae</taxon>
        <taxon>Ligilactobacillus</taxon>
    </lineage>
</organism>
<dbReference type="Gene3D" id="3.40.50.1980">
    <property type="entry name" value="Nitrogenase molybdenum iron protein domain"/>
    <property type="match status" value="2"/>
</dbReference>
<accession>A0A0R2KSD8</accession>
<dbReference type="InterPro" id="IPR006129">
    <property type="entry name" value="AdhesinB"/>
</dbReference>
<dbReference type="InterPro" id="IPR006128">
    <property type="entry name" value="Lipoprotein_PsaA-like"/>
</dbReference>
<evidence type="ECO:0000313" key="6">
    <source>
        <dbReference type="EMBL" id="KRN89546.1"/>
    </source>
</evidence>
<dbReference type="PRINTS" id="PR00691">
    <property type="entry name" value="ADHESINB"/>
</dbReference>
<comment type="caution">
    <text evidence="6">The sequence shown here is derived from an EMBL/GenBank/DDBJ whole genome shotgun (WGS) entry which is preliminary data.</text>
</comment>
<dbReference type="GO" id="GO:0007155">
    <property type="term" value="P:cell adhesion"/>
    <property type="evidence" value="ECO:0007669"/>
    <property type="project" value="InterPro"/>
</dbReference>
<dbReference type="InterPro" id="IPR050492">
    <property type="entry name" value="Bact_metal-bind_prot9"/>
</dbReference>
<evidence type="ECO:0000313" key="7">
    <source>
        <dbReference type="Proteomes" id="UP000051500"/>
    </source>
</evidence>
<protein>
    <submittedName>
        <fullName evidence="6">Zinc abc transporter, periplasmic-binding protein znua</fullName>
    </submittedName>
</protein>